<gene>
    <name evidence="11" type="ORF">WJX72_009937</name>
</gene>
<feature type="compositionally biased region" description="Polar residues" evidence="9">
    <location>
        <begin position="377"/>
        <end position="387"/>
    </location>
</feature>
<dbReference type="GO" id="GO:0004674">
    <property type="term" value="F:protein serine/threonine kinase activity"/>
    <property type="evidence" value="ECO:0007669"/>
    <property type="project" value="UniProtKB-KW"/>
</dbReference>
<evidence type="ECO:0000256" key="3">
    <source>
        <dbReference type="ARBA" id="ARBA00022741"/>
    </source>
</evidence>
<evidence type="ECO:0000256" key="8">
    <source>
        <dbReference type="PIRSR" id="PIRSR630616-3"/>
    </source>
</evidence>
<reference evidence="11 12" key="1">
    <citation type="journal article" date="2024" name="Nat. Commun.">
        <title>Phylogenomics reveals the evolutionary origins of lichenization in chlorophyte algae.</title>
        <authorList>
            <person name="Puginier C."/>
            <person name="Libourel C."/>
            <person name="Otte J."/>
            <person name="Skaloud P."/>
            <person name="Haon M."/>
            <person name="Grisel S."/>
            <person name="Petersen M."/>
            <person name="Berrin J.G."/>
            <person name="Delaux P.M."/>
            <person name="Dal Grande F."/>
            <person name="Keller J."/>
        </authorList>
    </citation>
    <scope>NUCLEOTIDE SEQUENCE [LARGE SCALE GENOMIC DNA]</scope>
    <source>
        <strain evidence="11 12">SAG 2043</strain>
    </source>
</reference>
<keyword evidence="12" id="KW-1185">Reference proteome</keyword>
<evidence type="ECO:0000256" key="4">
    <source>
        <dbReference type="ARBA" id="ARBA00022777"/>
    </source>
</evidence>
<dbReference type="PANTHER" id="PTHR24350">
    <property type="entry name" value="SERINE/THREONINE-PROTEIN KINASE IAL-RELATED"/>
    <property type="match status" value="1"/>
</dbReference>
<evidence type="ECO:0000256" key="2">
    <source>
        <dbReference type="ARBA" id="ARBA00022679"/>
    </source>
</evidence>
<evidence type="ECO:0000256" key="9">
    <source>
        <dbReference type="SAM" id="MobiDB-lite"/>
    </source>
</evidence>
<proteinExistence type="predicted"/>
<feature type="binding site" evidence="7">
    <location>
        <position position="59"/>
    </location>
    <ligand>
        <name>ATP</name>
        <dbReference type="ChEBI" id="CHEBI:30616"/>
    </ligand>
</feature>
<protein>
    <recommendedName>
        <fullName evidence="10">Protein kinase domain-containing protein</fullName>
    </recommendedName>
</protein>
<name>A0AAW1PSK0_9CHLO</name>
<evidence type="ECO:0000256" key="6">
    <source>
        <dbReference type="PIRSR" id="PIRSR630616-1"/>
    </source>
</evidence>
<organism evidence="11 12">
    <name type="scientific">[Myrmecia] bisecta</name>
    <dbReference type="NCBI Taxonomy" id="41462"/>
    <lineage>
        <taxon>Eukaryota</taxon>
        <taxon>Viridiplantae</taxon>
        <taxon>Chlorophyta</taxon>
        <taxon>core chlorophytes</taxon>
        <taxon>Trebouxiophyceae</taxon>
        <taxon>Trebouxiales</taxon>
        <taxon>Trebouxiaceae</taxon>
        <taxon>Myrmecia</taxon>
    </lineage>
</organism>
<dbReference type="InterPro" id="IPR011009">
    <property type="entry name" value="Kinase-like_dom_sf"/>
</dbReference>
<keyword evidence="2" id="KW-0808">Transferase</keyword>
<dbReference type="Proteomes" id="UP001489004">
    <property type="component" value="Unassembled WGS sequence"/>
</dbReference>
<keyword evidence="5 7" id="KW-0067">ATP-binding</keyword>
<feature type="compositionally biased region" description="Basic and acidic residues" evidence="9">
    <location>
        <begin position="393"/>
        <end position="408"/>
    </location>
</feature>
<evidence type="ECO:0000313" key="11">
    <source>
        <dbReference type="EMBL" id="KAK9811787.1"/>
    </source>
</evidence>
<keyword evidence="4" id="KW-0418">Kinase</keyword>
<evidence type="ECO:0000259" key="10">
    <source>
        <dbReference type="PROSITE" id="PS50011"/>
    </source>
</evidence>
<feature type="cross-link" description="Glycyl lysine isopeptide (Lys-Gly) (interchain with G-Cter in SUMO2)" evidence="8">
    <location>
        <position position="160"/>
    </location>
</feature>
<evidence type="ECO:0000313" key="12">
    <source>
        <dbReference type="Proteomes" id="UP001489004"/>
    </source>
</evidence>
<dbReference type="InterPro" id="IPR030616">
    <property type="entry name" value="Aur-like"/>
</dbReference>
<dbReference type="AlphaFoldDB" id="A0AAW1PSK0"/>
<evidence type="ECO:0000256" key="1">
    <source>
        <dbReference type="ARBA" id="ARBA00022527"/>
    </source>
</evidence>
<feature type="region of interest" description="Disordered" evidence="9">
    <location>
        <begin position="358"/>
        <end position="436"/>
    </location>
</feature>
<sequence length="459" mass="50339">MVKQKHIELYREGLEAKLGLQKSFYEKVEDFSNVVLVHESWFKLYRARCRVSKGLVILKVYGREILDNATKARIVHEYNLCKNLGNGCPHVLRVFDAFDDKGSWVLVCEHSAAGNLYTISCRSAALLQMQEGWLASMVIAPVLATLAYLHSLGITHRDVKPEHISFTSAGICKLNGFFLAVNEAENSRSETICGTLDYIAPETLLDLNAPGRKRVKPAVDIWAVGILVFDMLTGSPPFSEDDADSLVRMITLHTSIDFPDFMSAKAIDFTRQALIKSPKQRPSATALLQHDWITMHRAWVPPDDWVSPLHMDIPRDEGEPPKAKGGVRMILESIRSAMPLPSKGMRKMASVSLPSINISNLRPAPQTPASSEPDATVSGQPTDQQPWSVKAADAGHETRITVHAEAERPPVVVASPKSALNSNPASPKSRAAGPARQALMTGLSSDAQAVERALLSSLL</sequence>
<dbReference type="SUPFAM" id="SSF56112">
    <property type="entry name" value="Protein kinase-like (PK-like)"/>
    <property type="match status" value="1"/>
</dbReference>
<dbReference type="Pfam" id="PF00069">
    <property type="entry name" value="Pkinase"/>
    <property type="match status" value="1"/>
</dbReference>
<evidence type="ECO:0000256" key="5">
    <source>
        <dbReference type="ARBA" id="ARBA00022840"/>
    </source>
</evidence>
<comment type="caution">
    <text evidence="11">The sequence shown here is derived from an EMBL/GenBank/DDBJ whole genome shotgun (WGS) entry which is preliminary data.</text>
</comment>
<dbReference type="Gene3D" id="1.10.510.10">
    <property type="entry name" value="Transferase(Phosphotransferase) domain 1"/>
    <property type="match status" value="1"/>
</dbReference>
<evidence type="ECO:0000256" key="7">
    <source>
        <dbReference type="PIRSR" id="PIRSR630616-2"/>
    </source>
</evidence>
<dbReference type="EMBL" id="JALJOR010000009">
    <property type="protein sequence ID" value="KAK9811787.1"/>
    <property type="molecule type" value="Genomic_DNA"/>
</dbReference>
<dbReference type="InterPro" id="IPR000719">
    <property type="entry name" value="Prot_kinase_dom"/>
</dbReference>
<accession>A0AAW1PSK0</accession>
<feature type="domain" description="Protein kinase" evidence="10">
    <location>
        <begin position="1"/>
        <end position="293"/>
    </location>
</feature>
<keyword evidence="3 7" id="KW-0547">Nucleotide-binding</keyword>
<dbReference type="PROSITE" id="PS50011">
    <property type="entry name" value="PROTEIN_KINASE_DOM"/>
    <property type="match status" value="1"/>
</dbReference>
<dbReference type="GO" id="GO:0005524">
    <property type="term" value="F:ATP binding"/>
    <property type="evidence" value="ECO:0007669"/>
    <property type="project" value="UniProtKB-KW"/>
</dbReference>
<feature type="active site" description="Proton acceptor" evidence="6">
    <location>
        <position position="158"/>
    </location>
</feature>
<keyword evidence="1" id="KW-0723">Serine/threonine-protein kinase</keyword>